<comment type="catalytic activity">
    <reaction evidence="1">
        <text>inosine + phosphate = alpha-D-ribose 1-phosphate + hypoxanthine</text>
        <dbReference type="Rhea" id="RHEA:27646"/>
        <dbReference type="ChEBI" id="CHEBI:17368"/>
        <dbReference type="ChEBI" id="CHEBI:17596"/>
        <dbReference type="ChEBI" id="CHEBI:43474"/>
        <dbReference type="ChEBI" id="CHEBI:57720"/>
        <dbReference type="EC" id="2.4.2.1"/>
    </reaction>
    <physiologicalReaction direction="left-to-right" evidence="1">
        <dbReference type="Rhea" id="RHEA:27647"/>
    </physiologicalReaction>
</comment>
<evidence type="ECO:0000256" key="3">
    <source>
        <dbReference type="ARBA" id="ARBA00007353"/>
    </source>
</evidence>
<dbReference type="GO" id="GO:0016787">
    <property type="term" value="F:hydrolase activity"/>
    <property type="evidence" value="ECO:0007669"/>
    <property type="project" value="UniProtKB-KW"/>
</dbReference>
<dbReference type="Proteomes" id="UP000005561">
    <property type="component" value="Unassembled WGS sequence"/>
</dbReference>
<evidence type="ECO:0000256" key="10">
    <source>
        <dbReference type="ARBA" id="ARBA00049893"/>
    </source>
</evidence>
<comment type="catalytic activity">
    <reaction evidence="9">
        <text>adenosine + phosphate = alpha-D-ribose 1-phosphate + adenine</text>
        <dbReference type="Rhea" id="RHEA:27642"/>
        <dbReference type="ChEBI" id="CHEBI:16335"/>
        <dbReference type="ChEBI" id="CHEBI:16708"/>
        <dbReference type="ChEBI" id="CHEBI:43474"/>
        <dbReference type="ChEBI" id="CHEBI:57720"/>
        <dbReference type="EC" id="2.4.2.1"/>
    </reaction>
    <physiologicalReaction direction="left-to-right" evidence="9">
        <dbReference type="Rhea" id="RHEA:27643"/>
    </physiologicalReaction>
</comment>
<dbReference type="OrthoDB" id="4279at2"/>
<accession>C6LCM6</accession>
<dbReference type="InterPro" id="IPR003730">
    <property type="entry name" value="Cu_polyphenol_OxRdtase"/>
</dbReference>
<keyword evidence="4" id="KW-0808">Transferase</keyword>
<dbReference type="STRING" id="168384.SAMN05660368_00083"/>
<keyword evidence="5" id="KW-0479">Metal-binding</keyword>
<dbReference type="Gene3D" id="3.60.140.10">
    <property type="entry name" value="CNF1/YfiH-like putative cysteine hydrolases"/>
    <property type="match status" value="1"/>
</dbReference>
<dbReference type="SUPFAM" id="SSF64438">
    <property type="entry name" value="CNF1/YfiH-like putative cysteine hydrolases"/>
    <property type="match status" value="1"/>
</dbReference>
<dbReference type="PANTHER" id="PTHR30616:SF2">
    <property type="entry name" value="PURINE NUCLEOSIDE PHOSPHORYLASE LACC1"/>
    <property type="match status" value="1"/>
</dbReference>
<evidence type="ECO:0000313" key="13">
    <source>
        <dbReference type="Proteomes" id="UP000005561"/>
    </source>
</evidence>
<dbReference type="CDD" id="cd16833">
    <property type="entry name" value="YfiH"/>
    <property type="match status" value="1"/>
</dbReference>
<dbReference type="NCBIfam" id="TIGR00726">
    <property type="entry name" value="peptidoglycan editing factor PgeF"/>
    <property type="match status" value="1"/>
</dbReference>
<dbReference type="RefSeq" id="WP_006861168.1">
    <property type="nucleotide sequence ID" value="NZ_ACCL02000005.1"/>
</dbReference>
<dbReference type="InterPro" id="IPR011324">
    <property type="entry name" value="Cytotoxic_necrot_fac-like_cat"/>
</dbReference>
<dbReference type="InterPro" id="IPR038371">
    <property type="entry name" value="Cu_polyphenol_OxRdtase_sf"/>
</dbReference>
<keyword evidence="6" id="KW-0378">Hydrolase</keyword>
<evidence type="ECO:0000256" key="6">
    <source>
        <dbReference type="ARBA" id="ARBA00022801"/>
    </source>
</evidence>
<gene>
    <name evidence="12" type="ORF">BRYFOR_06373</name>
</gene>
<comment type="catalytic activity">
    <reaction evidence="8">
        <text>adenosine + H2O + H(+) = inosine + NH4(+)</text>
        <dbReference type="Rhea" id="RHEA:24408"/>
        <dbReference type="ChEBI" id="CHEBI:15377"/>
        <dbReference type="ChEBI" id="CHEBI:15378"/>
        <dbReference type="ChEBI" id="CHEBI:16335"/>
        <dbReference type="ChEBI" id="CHEBI:17596"/>
        <dbReference type="ChEBI" id="CHEBI:28938"/>
        <dbReference type="EC" id="3.5.4.4"/>
    </reaction>
    <physiologicalReaction direction="left-to-right" evidence="8">
        <dbReference type="Rhea" id="RHEA:24409"/>
    </physiologicalReaction>
</comment>
<evidence type="ECO:0000256" key="5">
    <source>
        <dbReference type="ARBA" id="ARBA00022723"/>
    </source>
</evidence>
<dbReference type="Pfam" id="PF02578">
    <property type="entry name" value="Cu-oxidase_4"/>
    <property type="match status" value="1"/>
</dbReference>
<evidence type="ECO:0000256" key="8">
    <source>
        <dbReference type="ARBA" id="ARBA00047989"/>
    </source>
</evidence>
<evidence type="ECO:0000256" key="4">
    <source>
        <dbReference type="ARBA" id="ARBA00022679"/>
    </source>
</evidence>
<evidence type="ECO:0000256" key="1">
    <source>
        <dbReference type="ARBA" id="ARBA00000553"/>
    </source>
</evidence>
<dbReference type="eggNOG" id="COG1496">
    <property type="taxonomic scope" value="Bacteria"/>
</dbReference>
<dbReference type="EMBL" id="ACCL02000005">
    <property type="protein sequence ID" value="EET61690.1"/>
    <property type="molecule type" value="Genomic_DNA"/>
</dbReference>
<dbReference type="GO" id="GO:0017061">
    <property type="term" value="F:S-methyl-5-thioadenosine phosphorylase activity"/>
    <property type="evidence" value="ECO:0007669"/>
    <property type="project" value="UniProtKB-EC"/>
</dbReference>
<comment type="catalytic activity">
    <reaction evidence="10">
        <text>S-methyl-5'-thioadenosine + phosphate = 5-(methylsulfanyl)-alpha-D-ribose 1-phosphate + adenine</text>
        <dbReference type="Rhea" id="RHEA:11852"/>
        <dbReference type="ChEBI" id="CHEBI:16708"/>
        <dbReference type="ChEBI" id="CHEBI:17509"/>
        <dbReference type="ChEBI" id="CHEBI:43474"/>
        <dbReference type="ChEBI" id="CHEBI:58533"/>
        <dbReference type="EC" id="2.4.2.28"/>
    </reaction>
    <physiologicalReaction direction="left-to-right" evidence="10">
        <dbReference type="Rhea" id="RHEA:11853"/>
    </physiologicalReaction>
</comment>
<evidence type="ECO:0000256" key="2">
    <source>
        <dbReference type="ARBA" id="ARBA00003215"/>
    </source>
</evidence>
<proteinExistence type="inferred from homology"/>
<evidence type="ECO:0000256" key="11">
    <source>
        <dbReference type="RuleBase" id="RU361274"/>
    </source>
</evidence>
<sequence length="291" mass="32462">MEDTGKIVWKRSGQQPVLRTNEKDGVVWLTYPSLEKLDGIVHGFSTRLGGVSTGHLSSMNLSFSRGDDEANVRENYRRIAAAIGFPEEKLVFSDQTHTTNVRVVTEADCGKGICFPRDYTDVDGLVTNVPQIVLATFYADCVPLYFADPVKRAVGLSHSGWRGTVGKIGKVTVQTMQEAFGCRPEDIRAAIGPSICQECYEVSGDVIDAFREAFDARYYDELYYRKENGKYQLNLWRANEIILEEAGILPEHISVTDICTCCNPRLLFSHRASHGKRGNLAAFLGLRQENP</sequence>
<protein>
    <recommendedName>
        <fullName evidence="11">Purine nucleoside phosphorylase</fullName>
    </recommendedName>
</protein>
<reference evidence="12" key="1">
    <citation type="submission" date="2009-07" db="EMBL/GenBank/DDBJ databases">
        <authorList>
            <person name="Weinstock G."/>
            <person name="Sodergren E."/>
            <person name="Clifton S."/>
            <person name="Fulton L."/>
            <person name="Fulton B."/>
            <person name="Courtney L."/>
            <person name="Fronick C."/>
            <person name="Harrison M."/>
            <person name="Strong C."/>
            <person name="Farmer C."/>
            <person name="Delahaunty K."/>
            <person name="Markovic C."/>
            <person name="Hall O."/>
            <person name="Minx P."/>
            <person name="Tomlinson C."/>
            <person name="Mitreva M."/>
            <person name="Nelson J."/>
            <person name="Hou S."/>
            <person name="Wollam A."/>
            <person name="Pepin K.H."/>
            <person name="Johnson M."/>
            <person name="Bhonagiri V."/>
            <person name="Nash W.E."/>
            <person name="Warren W."/>
            <person name="Chinwalla A."/>
            <person name="Mardis E.R."/>
            <person name="Wilson R.K."/>
        </authorList>
    </citation>
    <scope>NUCLEOTIDE SEQUENCE [LARGE SCALE GENOMIC DNA]</scope>
    <source>
        <strain evidence="12">DSM 14469</strain>
    </source>
</reference>
<evidence type="ECO:0000256" key="7">
    <source>
        <dbReference type="ARBA" id="ARBA00022833"/>
    </source>
</evidence>
<keyword evidence="13" id="KW-1185">Reference proteome</keyword>
<organism evidence="12 13">
    <name type="scientific">Marvinbryantia formatexigens DSM 14469</name>
    <dbReference type="NCBI Taxonomy" id="478749"/>
    <lineage>
        <taxon>Bacteria</taxon>
        <taxon>Bacillati</taxon>
        <taxon>Bacillota</taxon>
        <taxon>Clostridia</taxon>
        <taxon>Lachnospirales</taxon>
        <taxon>Lachnospiraceae</taxon>
        <taxon>Marvinbryantia</taxon>
    </lineage>
</organism>
<evidence type="ECO:0000313" key="12">
    <source>
        <dbReference type="EMBL" id="EET61690.1"/>
    </source>
</evidence>
<dbReference type="GO" id="GO:0005507">
    <property type="term" value="F:copper ion binding"/>
    <property type="evidence" value="ECO:0007669"/>
    <property type="project" value="TreeGrafter"/>
</dbReference>
<comment type="caution">
    <text evidence="12">The sequence shown here is derived from an EMBL/GenBank/DDBJ whole genome shotgun (WGS) entry which is preliminary data.</text>
</comment>
<dbReference type="AlphaFoldDB" id="C6LCM6"/>
<keyword evidence="7" id="KW-0862">Zinc</keyword>
<dbReference type="PANTHER" id="PTHR30616">
    <property type="entry name" value="UNCHARACTERIZED PROTEIN YFIH"/>
    <property type="match status" value="1"/>
</dbReference>
<name>C6LCM6_9FIRM</name>
<comment type="similarity">
    <text evidence="3 11">Belongs to the purine nucleoside phosphorylase YfiH/LACC1 family.</text>
</comment>
<evidence type="ECO:0000256" key="9">
    <source>
        <dbReference type="ARBA" id="ARBA00048968"/>
    </source>
</evidence>
<comment type="function">
    <text evidence="2">Purine nucleoside enzyme that catalyzes the phosphorolysis of adenosine and inosine nucleosides, yielding D-ribose 1-phosphate and the respective free bases, adenine and hypoxanthine. Also catalyzes the phosphorolysis of S-methyl-5'-thioadenosine into adenine and S-methyl-5-thio-alpha-D-ribose 1-phosphate. Also has adenosine deaminase activity.</text>
</comment>